<evidence type="ECO:0000313" key="2">
    <source>
        <dbReference type="Proteomes" id="UP000193711"/>
    </source>
</evidence>
<dbReference type="RefSeq" id="WP_085476694.1">
    <property type="nucleotide sequence ID" value="NZ_FXBM01000002.1"/>
</dbReference>
<dbReference type="STRING" id="1891671.SAMN06295885_2258"/>
<dbReference type="OrthoDB" id="5526358at2"/>
<dbReference type="InterPro" id="IPR009061">
    <property type="entry name" value="DNA-bd_dom_put_sf"/>
</dbReference>
<proteinExistence type="predicted"/>
<dbReference type="Proteomes" id="UP000193711">
    <property type="component" value="Unassembled WGS sequence"/>
</dbReference>
<dbReference type="SUPFAM" id="SSF46955">
    <property type="entry name" value="Putative DNA-binding domain"/>
    <property type="match status" value="1"/>
</dbReference>
<name>A0A1X7P078_9MICO</name>
<keyword evidence="2" id="KW-1185">Reference proteome</keyword>
<sequence length="105" mass="11646">MTSPLLPMLPLRLDLERVAAASGTHPELIVRFVELGLVPARRDAGGRLWFEPAAPALVRRILRLHADLSLNYAAVALVIDLLARIDVLENRRRVIHSGEATPPWT</sequence>
<organism evidence="1 2">
    <name type="scientific">Rathayibacter oskolensis</name>
    <dbReference type="NCBI Taxonomy" id="1891671"/>
    <lineage>
        <taxon>Bacteria</taxon>
        <taxon>Bacillati</taxon>
        <taxon>Actinomycetota</taxon>
        <taxon>Actinomycetes</taxon>
        <taxon>Micrococcales</taxon>
        <taxon>Microbacteriaceae</taxon>
        <taxon>Rathayibacter</taxon>
    </lineage>
</organism>
<accession>A0A1X7P078</accession>
<protein>
    <submittedName>
        <fullName evidence="1">MerR HTH family regulatory protein</fullName>
    </submittedName>
</protein>
<dbReference type="Gene3D" id="1.10.1660.10">
    <property type="match status" value="1"/>
</dbReference>
<gene>
    <name evidence="1" type="ORF">SAMN06295885_2258</name>
</gene>
<evidence type="ECO:0000313" key="1">
    <source>
        <dbReference type="EMBL" id="SMH43942.1"/>
    </source>
</evidence>
<reference evidence="2" key="1">
    <citation type="submission" date="2017-04" db="EMBL/GenBank/DDBJ databases">
        <authorList>
            <person name="Varghese N."/>
            <person name="Submissions S."/>
        </authorList>
    </citation>
    <scope>NUCLEOTIDE SEQUENCE [LARGE SCALE GENOMIC DNA]</scope>
    <source>
        <strain evidence="2">VKM Ac-2121</strain>
    </source>
</reference>
<dbReference type="AlphaFoldDB" id="A0A1X7P078"/>
<dbReference type="EMBL" id="FXBM01000002">
    <property type="protein sequence ID" value="SMH43942.1"/>
    <property type="molecule type" value="Genomic_DNA"/>
</dbReference>
<dbReference type="Pfam" id="PF13591">
    <property type="entry name" value="MerR_2"/>
    <property type="match status" value="1"/>
</dbReference>